<evidence type="ECO:0000256" key="5">
    <source>
        <dbReference type="ARBA" id="ARBA00023136"/>
    </source>
</evidence>
<reference evidence="8 9" key="1">
    <citation type="submission" date="2019-08" db="EMBL/GenBank/DDBJ databases">
        <title>In-depth cultivation of the pig gut microbiome towards novel bacterial diversity and tailored functional studies.</title>
        <authorList>
            <person name="Wylensek D."/>
            <person name="Hitch T.C.A."/>
            <person name="Clavel T."/>
        </authorList>
    </citation>
    <scope>NUCLEOTIDE SEQUENCE [LARGE SCALE GENOMIC DNA]</scope>
    <source>
        <strain evidence="8 9">MUC/MUC-530-WT-4D</strain>
    </source>
</reference>
<dbReference type="GO" id="GO:0022857">
    <property type="term" value="F:transmembrane transporter activity"/>
    <property type="evidence" value="ECO:0007669"/>
    <property type="project" value="InterPro"/>
</dbReference>
<evidence type="ECO:0000313" key="8">
    <source>
        <dbReference type="EMBL" id="MST74797.1"/>
    </source>
</evidence>
<feature type="transmembrane region" description="Helical" evidence="6">
    <location>
        <begin position="404"/>
        <end position="423"/>
    </location>
</feature>
<feature type="transmembrane region" description="Helical" evidence="6">
    <location>
        <begin position="12"/>
        <end position="33"/>
    </location>
</feature>
<proteinExistence type="predicted"/>
<dbReference type="InterPro" id="IPR011701">
    <property type="entry name" value="MFS"/>
</dbReference>
<sequence length="443" mass="48657">MKLNTRQTIRIGFAFLSICAFWQMYNSVIPLMLTNTFSMNETFSGMIMAADNVLALFLLPLFGGISDRCHSRIGKRKPFILCGTIAAVFFMLMIPFLDNAYFTEPSTAKQVIFICVLGGLLVAMGTYRSPAVALMPDVTPKPLRSRANAIINLMGAVGGILYLLIASVMYSSSQTKGLAHVNYVPLFLVVAGIMILSLIIVMFAVDEVKLNREMEAYEAAHPEENLAEENPEGKEVLPKEVKRSLTFLLISIALWFIGYNAVETWFTTFASRMWDMSLGGASMCLTIATGGAILSYIPVGQLASRIGRRKTIIGGVLLLTACFAAAFVYTCFFHTFHAALYLLFLLVGLAWAAINVNSLPMVLEMCSGSDVGKFTGYYYTFSMAAQIVTPIVAGFLLNRIGYNALFPYAAVFVFGSFLTMTMVRHGDNKVEAKKGLEAFDVDD</sequence>
<gene>
    <name evidence="8" type="ORF">FYJ75_07045</name>
</gene>
<dbReference type="SUPFAM" id="SSF103473">
    <property type="entry name" value="MFS general substrate transporter"/>
    <property type="match status" value="1"/>
</dbReference>
<protein>
    <submittedName>
        <fullName evidence="8">SLC45 family MFS transporter</fullName>
    </submittedName>
</protein>
<feature type="transmembrane region" description="Helical" evidence="6">
    <location>
        <begin position="336"/>
        <end position="356"/>
    </location>
</feature>
<organism evidence="8 9">
    <name type="scientific">Roseburia porci</name>
    <dbReference type="NCBI Taxonomy" id="2605790"/>
    <lineage>
        <taxon>Bacteria</taxon>
        <taxon>Bacillati</taxon>
        <taxon>Bacillota</taxon>
        <taxon>Clostridia</taxon>
        <taxon>Lachnospirales</taxon>
        <taxon>Lachnospiraceae</taxon>
        <taxon>Roseburia</taxon>
    </lineage>
</organism>
<keyword evidence="4 6" id="KW-1133">Transmembrane helix</keyword>
<dbReference type="PROSITE" id="PS50850">
    <property type="entry name" value="MFS"/>
    <property type="match status" value="1"/>
</dbReference>
<dbReference type="Proteomes" id="UP000474024">
    <property type="component" value="Unassembled WGS sequence"/>
</dbReference>
<evidence type="ECO:0000256" key="2">
    <source>
        <dbReference type="ARBA" id="ARBA00022448"/>
    </source>
</evidence>
<dbReference type="Gene3D" id="1.20.1250.20">
    <property type="entry name" value="MFS general substrate transporter like domains"/>
    <property type="match status" value="2"/>
</dbReference>
<dbReference type="RefSeq" id="WP_154429765.1">
    <property type="nucleotide sequence ID" value="NZ_VUNI01000009.1"/>
</dbReference>
<dbReference type="GO" id="GO:0005886">
    <property type="term" value="C:plasma membrane"/>
    <property type="evidence" value="ECO:0007669"/>
    <property type="project" value="UniProtKB-SubCell"/>
</dbReference>
<evidence type="ECO:0000259" key="7">
    <source>
        <dbReference type="PROSITE" id="PS50850"/>
    </source>
</evidence>
<keyword evidence="5 6" id="KW-0472">Membrane</keyword>
<feature type="transmembrane region" description="Helical" evidence="6">
    <location>
        <begin position="278"/>
        <end position="299"/>
    </location>
</feature>
<evidence type="ECO:0000256" key="3">
    <source>
        <dbReference type="ARBA" id="ARBA00022692"/>
    </source>
</evidence>
<dbReference type="AlphaFoldDB" id="A0A6L5YRK6"/>
<comment type="caution">
    <text evidence="8">The sequence shown here is derived from an EMBL/GenBank/DDBJ whole genome shotgun (WGS) entry which is preliminary data.</text>
</comment>
<evidence type="ECO:0000256" key="6">
    <source>
        <dbReference type="SAM" id="Phobius"/>
    </source>
</evidence>
<comment type="subcellular location">
    <subcellularLocation>
        <location evidence="1">Cell membrane</location>
        <topology evidence="1">Multi-pass membrane protein</topology>
    </subcellularLocation>
</comment>
<accession>A0A6L5YRK6</accession>
<keyword evidence="9" id="KW-1185">Reference proteome</keyword>
<feature type="transmembrane region" description="Helical" evidence="6">
    <location>
        <begin position="377"/>
        <end position="398"/>
    </location>
</feature>
<feature type="transmembrane region" description="Helical" evidence="6">
    <location>
        <begin position="78"/>
        <end position="97"/>
    </location>
</feature>
<dbReference type="InterPro" id="IPR036259">
    <property type="entry name" value="MFS_trans_sf"/>
</dbReference>
<feature type="transmembrane region" description="Helical" evidence="6">
    <location>
        <begin position="245"/>
        <end position="266"/>
    </location>
</feature>
<name>A0A6L5YRK6_9FIRM</name>
<evidence type="ECO:0000256" key="1">
    <source>
        <dbReference type="ARBA" id="ARBA00004651"/>
    </source>
</evidence>
<feature type="domain" description="Major facilitator superfamily (MFS) profile" evidence="7">
    <location>
        <begin position="1"/>
        <end position="427"/>
    </location>
</feature>
<feature type="transmembrane region" description="Helical" evidence="6">
    <location>
        <begin position="183"/>
        <end position="205"/>
    </location>
</feature>
<evidence type="ECO:0000256" key="4">
    <source>
        <dbReference type="ARBA" id="ARBA00022989"/>
    </source>
</evidence>
<keyword evidence="2" id="KW-0813">Transport</keyword>
<dbReference type="PANTHER" id="PTHR23528:SF1">
    <property type="entry name" value="MAJOR FACILITATOR SUPERFAMILY (MFS) PROFILE DOMAIN-CONTAINING PROTEIN"/>
    <property type="match status" value="1"/>
</dbReference>
<feature type="transmembrane region" description="Helical" evidence="6">
    <location>
        <begin position="109"/>
        <end position="128"/>
    </location>
</feature>
<keyword evidence="3 6" id="KW-0812">Transmembrane</keyword>
<dbReference type="EMBL" id="VUNI01000009">
    <property type="protein sequence ID" value="MST74797.1"/>
    <property type="molecule type" value="Genomic_DNA"/>
</dbReference>
<dbReference type="PANTHER" id="PTHR23528">
    <property type="match status" value="1"/>
</dbReference>
<dbReference type="Pfam" id="PF07690">
    <property type="entry name" value="MFS_1"/>
    <property type="match status" value="2"/>
</dbReference>
<feature type="transmembrane region" description="Helical" evidence="6">
    <location>
        <begin position="311"/>
        <end position="330"/>
    </location>
</feature>
<evidence type="ECO:0000313" key="9">
    <source>
        <dbReference type="Proteomes" id="UP000474024"/>
    </source>
</evidence>
<feature type="transmembrane region" description="Helical" evidence="6">
    <location>
        <begin position="45"/>
        <end position="66"/>
    </location>
</feature>
<dbReference type="InterPro" id="IPR020846">
    <property type="entry name" value="MFS_dom"/>
</dbReference>
<feature type="transmembrane region" description="Helical" evidence="6">
    <location>
        <begin position="149"/>
        <end position="171"/>
    </location>
</feature>